<keyword evidence="3" id="KW-1185">Reference proteome</keyword>
<accession>A0ABD1SBX9</accession>
<gene>
    <name evidence="2" type="ORF">Adt_23521</name>
</gene>
<sequence length="334" mass="37001">MGCYGCPIDNGGGGHEVVEGVLLDSSDIGLMVPRPNERACFPRRRCVALHLHAFVDRVPAEEASEEEGKEKELGNWHRITNNLELDLDVSYVYVIANALPRCQLLSDVIEVFWSIYQASPLNRRYGFLLDRQCCLVKLGLMASKAEMDQGVRPRPTMARLASRKPNSLAPGSSEDSKQKKVIEELSWEGNKGEASSAGVIKIDEEAEASGGDLSLSRKRKAEASSQPKKKAVKASLAAAVRITGMQLKVLGEFRLQMQRHKKLFADTSKSEEYKQAMEGLQVTVESIRTTYEQLHVDFKESDTNVLHQTKKLDDANAAQKVTAEALEAANEEKK</sequence>
<dbReference type="Proteomes" id="UP001604336">
    <property type="component" value="Unassembled WGS sequence"/>
</dbReference>
<feature type="region of interest" description="Disordered" evidence="1">
    <location>
        <begin position="148"/>
        <end position="180"/>
    </location>
</feature>
<proteinExistence type="predicted"/>
<comment type="caution">
    <text evidence="2">The sequence shown here is derived from an EMBL/GenBank/DDBJ whole genome shotgun (WGS) entry which is preliminary data.</text>
</comment>
<evidence type="ECO:0000313" key="3">
    <source>
        <dbReference type="Proteomes" id="UP001604336"/>
    </source>
</evidence>
<organism evidence="2 3">
    <name type="scientific">Abeliophyllum distichum</name>
    <dbReference type="NCBI Taxonomy" id="126358"/>
    <lineage>
        <taxon>Eukaryota</taxon>
        <taxon>Viridiplantae</taxon>
        <taxon>Streptophyta</taxon>
        <taxon>Embryophyta</taxon>
        <taxon>Tracheophyta</taxon>
        <taxon>Spermatophyta</taxon>
        <taxon>Magnoliopsida</taxon>
        <taxon>eudicotyledons</taxon>
        <taxon>Gunneridae</taxon>
        <taxon>Pentapetalae</taxon>
        <taxon>asterids</taxon>
        <taxon>lamiids</taxon>
        <taxon>Lamiales</taxon>
        <taxon>Oleaceae</taxon>
        <taxon>Forsythieae</taxon>
        <taxon>Abeliophyllum</taxon>
    </lineage>
</organism>
<dbReference type="EMBL" id="JBFOLK010000007">
    <property type="protein sequence ID" value="KAL2497971.1"/>
    <property type="molecule type" value="Genomic_DNA"/>
</dbReference>
<reference evidence="3" key="1">
    <citation type="submission" date="2024-07" db="EMBL/GenBank/DDBJ databases">
        <title>Two chromosome-level genome assemblies of Korean endemic species Abeliophyllum distichum and Forsythia ovata (Oleaceae).</title>
        <authorList>
            <person name="Jang H."/>
        </authorList>
    </citation>
    <scope>NUCLEOTIDE SEQUENCE [LARGE SCALE GENOMIC DNA]</scope>
</reference>
<evidence type="ECO:0000256" key="1">
    <source>
        <dbReference type="SAM" id="MobiDB-lite"/>
    </source>
</evidence>
<feature type="region of interest" description="Disordered" evidence="1">
    <location>
        <begin position="211"/>
        <end position="230"/>
    </location>
</feature>
<protein>
    <submittedName>
        <fullName evidence="2">Uncharacterized protein</fullName>
    </submittedName>
</protein>
<dbReference type="AlphaFoldDB" id="A0ABD1SBX9"/>
<evidence type="ECO:0000313" key="2">
    <source>
        <dbReference type="EMBL" id="KAL2497971.1"/>
    </source>
</evidence>
<name>A0ABD1SBX9_9LAMI</name>